<feature type="transmembrane region" description="Helical" evidence="4">
    <location>
        <begin position="214"/>
        <end position="232"/>
    </location>
</feature>
<evidence type="ECO:0000256" key="4">
    <source>
        <dbReference type="SAM" id="Phobius"/>
    </source>
</evidence>
<dbReference type="InterPro" id="IPR011701">
    <property type="entry name" value="MFS"/>
</dbReference>
<evidence type="ECO:0000256" key="3">
    <source>
        <dbReference type="ARBA" id="ARBA00023136"/>
    </source>
</evidence>
<feature type="transmembrane region" description="Helical" evidence="4">
    <location>
        <begin position="52"/>
        <end position="71"/>
    </location>
</feature>
<evidence type="ECO:0000256" key="2">
    <source>
        <dbReference type="ARBA" id="ARBA00022989"/>
    </source>
</evidence>
<feature type="transmembrane region" description="Helical" evidence="4">
    <location>
        <begin position="252"/>
        <end position="273"/>
    </location>
</feature>
<dbReference type="SUPFAM" id="SSF103473">
    <property type="entry name" value="MFS general substrate transporter"/>
    <property type="match status" value="1"/>
</dbReference>
<feature type="transmembrane region" description="Helical" evidence="4">
    <location>
        <begin position="102"/>
        <end position="123"/>
    </location>
</feature>
<feature type="transmembrane region" description="Helical" evidence="4">
    <location>
        <begin position="305"/>
        <end position="325"/>
    </location>
</feature>
<evidence type="ECO:0000313" key="6">
    <source>
        <dbReference type="Proteomes" id="UP000706525"/>
    </source>
</evidence>
<comment type="caution">
    <text evidence="5">The sequence shown here is derived from an EMBL/GenBank/DDBJ whole genome shotgun (WGS) entry which is preliminary data.</text>
</comment>
<evidence type="ECO:0000313" key="5">
    <source>
        <dbReference type="EMBL" id="CAG9171066.1"/>
    </source>
</evidence>
<feature type="transmembrane region" description="Helical" evidence="4">
    <location>
        <begin position="170"/>
        <end position="187"/>
    </location>
</feature>
<dbReference type="InterPro" id="IPR036259">
    <property type="entry name" value="MFS_trans_sf"/>
</dbReference>
<dbReference type="EMBL" id="CAJZAG010000004">
    <property type="protein sequence ID" value="CAG9171066.1"/>
    <property type="molecule type" value="Genomic_DNA"/>
</dbReference>
<feature type="transmembrane region" description="Helical" evidence="4">
    <location>
        <begin position="78"/>
        <end position="96"/>
    </location>
</feature>
<evidence type="ECO:0000256" key="1">
    <source>
        <dbReference type="ARBA" id="ARBA00022692"/>
    </source>
</evidence>
<keyword evidence="1 4" id="KW-0812">Transmembrane</keyword>
<gene>
    <name evidence="5" type="primary">nimT</name>
    <name evidence="5" type="ORF">LMG32289_02243</name>
</gene>
<dbReference type="Gene3D" id="1.20.1250.20">
    <property type="entry name" value="MFS general substrate transporter like domains"/>
    <property type="match status" value="1"/>
</dbReference>
<feature type="transmembrane region" description="Helical" evidence="4">
    <location>
        <begin position="135"/>
        <end position="158"/>
    </location>
</feature>
<organism evidence="5 6">
    <name type="scientific">Cupriavidus pampae</name>
    <dbReference type="NCBI Taxonomy" id="659251"/>
    <lineage>
        <taxon>Bacteria</taxon>
        <taxon>Pseudomonadati</taxon>
        <taxon>Pseudomonadota</taxon>
        <taxon>Betaproteobacteria</taxon>
        <taxon>Burkholderiales</taxon>
        <taxon>Burkholderiaceae</taxon>
        <taxon>Cupriavidus</taxon>
    </lineage>
</organism>
<dbReference type="Pfam" id="PF07690">
    <property type="entry name" value="MFS_1"/>
    <property type="match status" value="1"/>
</dbReference>
<keyword evidence="6" id="KW-1185">Reference proteome</keyword>
<protein>
    <submittedName>
        <fullName evidence="5">2-nitroimidazole transporter</fullName>
    </submittedName>
</protein>
<dbReference type="PANTHER" id="PTHR23523:SF2">
    <property type="entry name" value="2-NITROIMIDAZOLE TRANSPORTER"/>
    <property type="match status" value="1"/>
</dbReference>
<dbReference type="InterPro" id="IPR052524">
    <property type="entry name" value="MFS_Cyanate_Porter"/>
</dbReference>
<dbReference type="RefSeq" id="WP_223987487.1">
    <property type="nucleotide sequence ID" value="NZ_CAJZAG010000004.1"/>
</dbReference>
<sequence>MTSDTRQTHTRSKVILLAGILLFAANLRAPFTSIAPLLETLKQTFDLSATQAGLLITLPLLSFSAVSPFAAGVARKLGLERALFLALGIVAMGIAVRSGGHVALLYIGTAIIGSGIAIGNVLLPSLLKRDFPQHVAALTAVYVLTMGIAAASASALAVPLAHLAGFDWRLVAAAALVLQAVAAVAWLPQLSRGAAAPSAATAESSSRALWRSPLAWQVTLFLGLDCFLYYVGVSWLPAILRDGGYSAEQAGSFHGVLLLATAFPGLLLIPLVPRLRDQRALAVVLSLSMSVGLAGLLLAPKWAMLWILCFGFGAGGGLILALAFISLRTSGAGQAAALSGMAQCVGYLLAAAGPPLVGLLHDRSGHWAVPLLLCVTVGVLMAAVGLFAGRSVRVGEGVALTPRPSPGGRGERIQINARSV</sequence>
<name>A0ABN7YE95_9BURK</name>
<dbReference type="Proteomes" id="UP000706525">
    <property type="component" value="Unassembled WGS sequence"/>
</dbReference>
<keyword evidence="3 4" id="KW-0472">Membrane</keyword>
<accession>A0ABN7YE95</accession>
<dbReference type="PANTHER" id="PTHR23523">
    <property type="match status" value="1"/>
</dbReference>
<proteinExistence type="predicted"/>
<feature type="transmembrane region" description="Helical" evidence="4">
    <location>
        <begin position="337"/>
        <end position="361"/>
    </location>
</feature>
<feature type="transmembrane region" description="Helical" evidence="4">
    <location>
        <begin position="367"/>
        <end position="388"/>
    </location>
</feature>
<keyword evidence="2 4" id="KW-1133">Transmembrane helix</keyword>
<feature type="transmembrane region" description="Helical" evidence="4">
    <location>
        <begin position="280"/>
        <end position="299"/>
    </location>
</feature>
<reference evidence="5 6" key="1">
    <citation type="submission" date="2021-08" db="EMBL/GenBank/DDBJ databases">
        <authorList>
            <person name="Peeters C."/>
        </authorList>
    </citation>
    <scope>NUCLEOTIDE SEQUENCE [LARGE SCALE GENOMIC DNA]</scope>
    <source>
        <strain evidence="5 6">LMG 32289</strain>
    </source>
</reference>